<dbReference type="GeneID" id="89571675"/>
<dbReference type="PANTHER" id="PTHR43179">
    <property type="entry name" value="RHAMNOSYLTRANSFERASE WBBL"/>
    <property type="match status" value="1"/>
</dbReference>
<proteinExistence type="inferred from homology"/>
<dbReference type="Proteomes" id="UP001196915">
    <property type="component" value="Unassembled WGS sequence"/>
</dbReference>
<dbReference type="EC" id="2.4.-.-" evidence="5"/>
<keyword evidence="2 5" id="KW-0328">Glycosyltransferase</keyword>
<accession>A0A2S9LRD6</accession>
<evidence type="ECO:0000313" key="5">
    <source>
        <dbReference type="EMBL" id="MBU9358291.1"/>
    </source>
</evidence>
<comment type="caution">
    <text evidence="6">The sequence shown here is derived from an EMBL/GenBank/DDBJ whole genome shotgun (WGS) entry which is preliminary data.</text>
</comment>
<dbReference type="SUPFAM" id="SSF53448">
    <property type="entry name" value="Nucleotide-diphospho-sugar transferases"/>
    <property type="match status" value="1"/>
</dbReference>
<dbReference type="AlphaFoldDB" id="A0A2S9LRD6"/>
<dbReference type="EMBL" id="JAHPMX010000009">
    <property type="protein sequence ID" value="MBU9358291.1"/>
    <property type="molecule type" value="Genomic_DNA"/>
</dbReference>
<dbReference type="InterPro" id="IPR029044">
    <property type="entry name" value="Nucleotide-diphossugar_trans"/>
</dbReference>
<evidence type="ECO:0000256" key="2">
    <source>
        <dbReference type="ARBA" id="ARBA00022676"/>
    </source>
</evidence>
<dbReference type="GO" id="GO:0016757">
    <property type="term" value="F:glycosyltransferase activity"/>
    <property type="evidence" value="ECO:0007669"/>
    <property type="project" value="UniProtKB-KW"/>
</dbReference>
<dbReference type="Proteomes" id="UP000237686">
    <property type="component" value="Unassembled WGS sequence"/>
</dbReference>
<gene>
    <name evidence="6" type="ORF">C6P98_02285</name>
    <name evidence="5" type="ORF">KTE52_18305</name>
</gene>
<evidence type="ECO:0000313" key="6">
    <source>
        <dbReference type="EMBL" id="PRF27737.1"/>
    </source>
</evidence>
<reference evidence="6 7" key="1">
    <citation type="submission" date="2018-03" db="EMBL/GenBank/DDBJ databases">
        <authorList>
            <person name="Nguyen K."/>
            <person name="Fouts D."/>
            <person name="Sutton G."/>
        </authorList>
    </citation>
    <scope>NUCLEOTIDE SEQUENCE [LARGE SCALE GENOMIC DNA]</scope>
    <source>
        <strain evidence="6 7">AU17135</strain>
    </source>
</reference>
<name>A0A2S9LRD6_9BURK</name>
<keyword evidence="3 6" id="KW-0808">Transferase</keyword>
<dbReference type="RefSeq" id="WP_006401782.1">
    <property type="nucleotide sequence ID" value="NZ_CADETI010000009.1"/>
</dbReference>
<reference evidence="5" key="2">
    <citation type="submission" date="2021-06" db="EMBL/GenBank/DDBJ databases">
        <title>A collection of bacterial strains from the Burkholderia cepacia Research Laboratory and Repository.</title>
        <authorList>
            <person name="Lipuma J."/>
            <person name="Spilker T."/>
        </authorList>
    </citation>
    <scope>NUCLEOTIDE SEQUENCE</scope>
    <source>
        <strain evidence="5">AU37435</strain>
    </source>
</reference>
<evidence type="ECO:0000313" key="7">
    <source>
        <dbReference type="Proteomes" id="UP000237686"/>
    </source>
</evidence>
<protein>
    <submittedName>
        <fullName evidence="5 6">Glycosyltransferase</fullName>
        <ecNumber evidence="5">2.4.-.-</ecNumber>
    </submittedName>
</protein>
<organism evidence="6 7">
    <name type="scientific">Burkholderia multivorans</name>
    <dbReference type="NCBI Taxonomy" id="87883"/>
    <lineage>
        <taxon>Bacteria</taxon>
        <taxon>Pseudomonadati</taxon>
        <taxon>Pseudomonadota</taxon>
        <taxon>Betaproteobacteria</taxon>
        <taxon>Burkholderiales</taxon>
        <taxon>Burkholderiaceae</taxon>
        <taxon>Burkholderia</taxon>
        <taxon>Burkholderia cepacia complex</taxon>
    </lineage>
</organism>
<evidence type="ECO:0000259" key="4">
    <source>
        <dbReference type="Pfam" id="PF00535"/>
    </source>
</evidence>
<evidence type="ECO:0000256" key="3">
    <source>
        <dbReference type="ARBA" id="ARBA00022679"/>
    </source>
</evidence>
<comment type="similarity">
    <text evidence="1">Belongs to the glycosyltransferase 2 family.</text>
</comment>
<dbReference type="Pfam" id="PF00535">
    <property type="entry name" value="Glycos_transf_2"/>
    <property type="match status" value="1"/>
</dbReference>
<dbReference type="Gene3D" id="3.90.550.10">
    <property type="entry name" value="Spore Coat Polysaccharide Biosynthesis Protein SpsA, Chain A"/>
    <property type="match status" value="1"/>
</dbReference>
<dbReference type="PANTHER" id="PTHR43179:SF12">
    <property type="entry name" value="GALACTOFURANOSYLTRANSFERASE GLFT2"/>
    <property type="match status" value="1"/>
</dbReference>
<dbReference type="InterPro" id="IPR001173">
    <property type="entry name" value="Glyco_trans_2-like"/>
</dbReference>
<dbReference type="EMBL" id="PVFZ01000008">
    <property type="protein sequence ID" value="PRF27737.1"/>
    <property type="molecule type" value="Genomic_DNA"/>
</dbReference>
<evidence type="ECO:0000256" key="1">
    <source>
        <dbReference type="ARBA" id="ARBA00006739"/>
    </source>
</evidence>
<feature type="domain" description="Glycosyltransferase 2-like" evidence="4">
    <location>
        <begin position="7"/>
        <end position="130"/>
    </location>
</feature>
<sequence length="274" mass="31314">MEKNKYSITFACYNQVEYTKKCIDSMLKHGTPLDRVVAVDNASSDDTLEYLKSLPLGGVIHNAENLGCGIAWNQGALHQQAEWTVVMNNDVLVSAEWIERLIHAAEKHNLKVASPALVEGPLDYDFDDQSLVWSDRMRDTLRVGTRHAVCLAVHRSVWHEVGYFQPVPKLLGYEDTLFFSELDKVGIRTAITGAAWLHHYGSITQTAMKQERGLSSKQGLANRKNYRLLNQSWLTRKMNKLKRNRMLNAWREAELARYGMTLHGKREGGDYHWL</sequence>